<dbReference type="KEGG" id="hdh:G5B40_10355"/>
<evidence type="ECO:0000313" key="1">
    <source>
        <dbReference type="EMBL" id="QIE55817.1"/>
    </source>
</evidence>
<dbReference type="GO" id="GO:0015774">
    <property type="term" value="P:polysaccharide transport"/>
    <property type="evidence" value="ECO:0007669"/>
    <property type="project" value="InterPro"/>
</dbReference>
<sequence length="410" mass="46168">MTERKSFLFLQGHHSKFWLQLADALKAEGHAVAKVRLSGQDWLYWPRLGARSYRGPKAGWRPWLDAYLADEGITDVIYYADRHPWNIDALDAAKAAGVRAWTIEFGYLRPNWLTLEPEAMGAFSRFPKDPDVIRRLGAPGPDDPHDDAALYPSGFIAEAMADIGMYASTIAGFGFYPHYRLDLPFSIFTHYYHWIATLLSERRDERAARAVQARCATADSDYTLFAMQLAQDYQIRASSPYGDYAEMIEEVLDSMARAAPATRRLVVKMHPLDSDYLNWRRRVPEMARRRGLGGRVDLIRGGDLGLLIRHAKGAVMANSTVGLHSIRAGTPVKVLGSAVYDMPGLTHQGSLDSFWTAPEPVDHTLEAALVRALAREIQIKGSFFHPEGRKRAVAEAVERLTRRPFPDWAR</sequence>
<dbReference type="CDD" id="cd16441">
    <property type="entry name" value="beta_Kdo_transferase_KpsS"/>
    <property type="match status" value="1"/>
</dbReference>
<dbReference type="AlphaFoldDB" id="A0A7L5BZ72"/>
<dbReference type="RefSeq" id="WP_165098221.1">
    <property type="nucleotide sequence ID" value="NZ_CP049056.1"/>
</dbReference>
<organism evidence="1 2">
    <name type="scientific">Pikeienuella piscinae</name>
    <dbReference type="NCBI Taxonomy" id="2748098"/>
    <lineage>
        <taxon>Bacteria</taxon>
        <taxon>Pseudomonadati</taxon>
        <taxon>Pseudomonadota</taxon>
        <taxon>Alphaproteobacteria</taxon>
        <taxon>Rhodobacterales</taxon>
        <taxon>Paracoccaceae</taxon>
        <taxon>Pikeienuella</taxon>
    </lineage>
</organism>
<dbReference type="Pfam" id="PF05159">
    <property type="entry name" value="Capsule_synth"/>
    <property type="match status" value="1"/>
</dbReference>
<reference evidence="1 2" key="1">
    <citation type="submission" date="2020-02" db="EMBL/GenBank/DDBJ databases">
        <title>complete genome sequence of Rhodobacteraceae bacterium.</title>
        <authorList>
            <person name="Park J."/>
            <person name="Kim Y.-S."/>
            <person name="Kim K.-H."/>
        </authorList>
    </citation>
    <scope>NUCLEOTIDE SEQUENCE [LARGE SCALE GENOMIC DNA]</scope>
    <source>
        <strain evidence="1 2">RR4-56</strain>
    </source>
</reference>
<dbReference type="GO" id="GO:0000271">
    <property type="term" value="P:polysaccharide biosynthetic process"/>
    <property type="evidence" value="ECO:0007669"/>
    <property type="project" value="InterPro"/>
</dbReference>
<name>A0A7L5BZ72_9RHOB</name>
<keyword evidence="2" id="KW-1185">Reference proteome</keyword>
<accession>A0A7L5BZ72</accession>
<dbReference type="InterPro" id="IPR007833">
    <property type="entry name" value="Capsule_polysaccharide_synth"/>
</dbReference>
<evidence type="ECO:0000313" key="2">
    <source>
        <dbReference type="Proteomes" id="UP000503336"/>
    </source>
</evidence>
<gene>
    <name evidence="1" type="ORF">G5B40_10355</name>
</gene>
<proteinExistence type="predicted"/>
<dbReference type="EMBL" id="CP049056">
    <property type="protein sequence ID" value="QIE55817.1"/>
    <property type="molecule type" value="Genomic_DNA"/>
</dbReference>
<dbReference type="Proteomes" id="UP000503336">
    <property type="component" value="Chromosome"/>
</dbReference>
<protein>
    <submittedName>
        <fullName evidence="1">Capsular biosynthesis protein</fullName>
    </submittedName>
</protein>